<dbReference type="AlphaFoldDB" id="K5WIG3"/>
<dbReference type="EMBL" id="JH930479">
    <property type="protein sequence ID" value="EKM50027.1"/>
    <property type="molecule type" value="Genomic_DNA"/>
</dbReference>
<dbReference type="CDD" id="cd18809">
    <property type="entry name" value="SF1_C_RecD"/>
    <property type="match status" value="1"/>
</dbReference>
<protein>
    <recommendedName>
        <fullName evidence="4">ATP-dependent DNA helicase</fullName>
    </recommendedName>
</protein>
<dbReference type="KEGG" id="pco:PHACADRAFT_264511"/>
<evidence type="ECO:0008006" key="4">
    <source>
        <dbReference type="Google" id="ProtNLM"/>
    </source>
</evidence>
<evidence type="ECO:0000313" key="3">
    <source>
        <dbReference type="Proteomes" id="UP000008370"/>
    </source>
</evidence>
<dbReference type="InterPro" id="IPR027417">
    <property type="entry name" value="P-loop_NTPase"/>
</dbReference>
<dbReference type="InParanoid" id="K5WIG3"/>
<evidence type="ECO:0000256" key="1">
    <source>
        <dbReference type="SAM" id="MobiDB-lite"/>
    </source>
</evidence>
<sequence>MQNPDDPYTVDTKPGSKPNSAAPAKDTKKSAAIAQKWPVVEFTNPKRRLLIQPEAWKVELPDGEVQISRTQVRLSWCLLWALLLHAHCIHTSQLPLILAWAMSIHKSQGQTLERVKVDLGRIFEKGMSPFR</sequence>
<dbReference type="RefSeq" id="XP_007401222.1">
    <property type="nucleotide sequence ID" value="XM_007401160.1"/>
</dbReference>
<dbReference type="STRING" id="650164.K5WIG3"/>
<dbReference type="SUPFAM" id="SSF52540">
    <property type="entry name" value="P-loop containing nucleoside triphosphate hydrolases"/>
    <property type="match status" value="1"/>
</dbReference>
<accession>K5WIG3</accession>
<organism evidence="2 3">
    <name type="scientific">Phanerochaete carnosa (strain HHB-10118-sp)</name>
    <name type="common">White-rot fungus</name>
    <name type="synonym">Peniophora carnosa</name>
    <dbReference type="NCBI Taxonomy" id="650164"/>
    <lineage>
        <taxon>Eukaryota</taxon>
        <taxon>Fungi</taxon>
        <taxon>Dikarya</taxon>
        <taxon>Basidiomycota</taxon>
        <taxon>Agaricomycotina</taxon>
        <taxon>Agaricomycetes</taxon>
        <taxon>Polyporales</taxon>
        <taxon>Phanerochaetaceae</taxon>
        <taxon>Phanerochaete</taxon>
    </lineage>
</organism>
<evidence type="ECO:0000313" key="2">
    <source>
        <dbReference type="EMBL" id="EKM50027.1"/>
    </source>
</evidence>
<dbReference type="HOGENOM" id="CLU_1928346_0_0_1"/>
<proteinExistence type="predicted"/>
<keyword evidence="3" id="KW-1185">Reference proteome</keyword>
<gene>
    <name evidence="2" type="ORF">PHACADRAFT_264511</name>
</gene>
<dbReference type="Proteomes" id="UP000008370">
    <property type="component" value="Unassembled WGS sequence"/>
</dbReference>
<feature type="region of interest" description="Disordered" evidence="1">
    <location>
        <begin position="1"/>
        <end position="30"/>
    </location>
</feature>
<dbReference type="GeneID" id="18918837"/>
<name>K5WIG3_PHACS</name>
<dbReference type="OrthoDB" id="432234at2759"/>
<reference evidence="2 3" key="1">
    <citation type="journal article" date="2012" name="BMC Genomics">
        <title>Comparative genomics of the white-rot fungi, Phanerochaete carnosa and P. chrysosporium, to elucidate the genetic basis of the distinct wood types they colonize.</title>
        <authorList>
            <person name="Suzuki H."/>
            <person name="MacDonald J."/>
            <person name="Syed K."/>
            <person name="Salamov A."/>
            <person name="Hori C."/>
            <person name="Aerts A."/>
            <person name="Henrissat B."/>
            <person name="Wiebenga A."/>
            <person name="vanKuyk P.A."/>
            <person name="Barry K."/>
            <person name="Lindquist E."/>
            <person name="LaButti K."/>
            <person name="Lapidus A."/>
            <person name="Lucas S."/>
            <person name="Coutinho P."/>
            <person name="Gong Y."/>
            <person name="Samejima M."/>
            <person name="Mahadevan R."/>
            <person name="Abou-Zaid M."/>
            <person name="de Vries R.P."/>
            <person name="Igarashi K."/>
            <person name="Yadav J.S."/>
            <person name="Grigoriev I.V."/>
            <person name="Master E.R."/>
        </authorList>
    </citation>
    <scope>NUCLEOTIDE SEQUENCE [LARGE SCALE GENOMIC DNA]</scope>
    <source>
        <strain evidence="2 3">HHB-10118-sp</strain>
    </source>
</reference>